<dbReference type="Proteomes" id="UP001313282">
    <property type="component" value="Unassembled WGS sequence"/>
</dbReference>
<sequence>MSRPSLYDYSRRPDTLPWAIMPVRRKRLFDQWRVVKTSDKNDHHQLSVADGWGRADRHDRAHYQSRIYQTKITAEYEYGATNTGNRSTKFGSMDEWSHSERESYTLLEGGAKPTRPEVPATPSPPPCLTAVGMTSSVIQKANPASFAAPIAPSPPLRLVIAEKPMNVIKKADAIPAVALSPLLSPYSSPKSVIQEAEISPCSMPAALISSLTARTSREDTPRTPPVPSGAKILDVKALPDYCHSIPSEPQTPGSMDPMQSVEAALLTMRKMQDLPKDEIEDLNLAKGQKEHSTSIAWASEASDASGTASLISDPMGYSPTGSGEGCPLLSLSQSPSLSQDVGCIDESQTGGELNRPIQPQGRMWVRGSQAVTSFKVQKILNHKL</sequence>
<organism evidence="1 2">
    <name type="scientific">Orbilia javanica</name>
    <dbReference type="NCBI Taxonomy" id="47235"/>
    <lineage>
        <taxon>Eukaryota</taxon>
        <taxon>Fungi</taxon>
        <taxon>Dikarya</taxon>
        <taxon>Ascomycota</taxon>
        <taxon>Pezizomycotina</taxon>
        <taxon>Orbiliomycetes</taxon>
        <taxon>Orbiliales</taxon>
        <taxon>Orbiliaceae</taxon>
        <taxon>Orbilia</taxon>
    </lineage>
</organism>
<proteinExistence type="predicted"/>
<dbReference type="AlphaFoldDB" id="A0AAN8RAP9"/>
<comment type="caution">
    <text evidence="1">The sequence shown here is derived from an EMBL/GenBank/DDBJ whole genome shotgun (WGS) entry which is preliminary data.</text>
</comment>
<gene>
    <name evidence="1" type="ORF">TWF718_009684</name>
</gene>
<accession>A0AAN8RAP9</accession>
<dbReference type="EMBL" id="JAVHNR010000007">
    <property type="protein sequence ID" value="KAK6336896.1"/>
    <property type="molecule type" value="Genomic_DNA"/>
</dbReference>
<protein>
    <submittedName>
        <fullName evidence="1">Uncharacterized protein</fullName>
    </submittedName>
</protein>
<evidence type="ECO:0000313" key="2">
    <source>
        <dbReference type="Proteomes" id="UP001313282"/>
    </source>
</evidence>
<evidence type="ECO:0000313" key="1">
    <source>
        <dbReference type="EMBL" id="KAK6336896.1"/>
    </source>
</evidence>
<keyword evidence="2" id="KW-1185">Reference proteome</keyword>
<reference evidence="1 2" key="1">
    <citation type="submission" date="2019-10" db="EMBL/GenBank/DDBJ databases">
        <authorList>
            <person name="Palmer J.M."/>
        </authorList>
    </citation>
    <scope>NUCLEOTIDE SEQUENCE [LARGE SCALE GENOMIC DNA]</scope>
    <source>
        <strain evidence="1 2">TWF718</strain>
    </source>
</reference>
<name>A0AAN8RAP9_9PEZI</name>